<dbReference type="InterPro" id="IPR042529">
    <property type="entry name" value="IF_2B-like_C"/>
</dbReference>
<dbReference type="GO" id="GO:0005975">
    <property type="term" value="P:carbohydrate metabolic process"/>
    <property type="evidence" value="ECO:0007669"/>
    <property type="project" value="InterPro"/>
</dbReference>
<proteinExistence type="inferred from homology"/>
<dbReference type="Pfam" id="PF00343">
    <property type="entry name" value="Phosphorylase"/>
    <property type="match status" value="1"/>
</dbReference>
<dbReference type="PANTHER" id="PTHR43475:SF1">
    <property type="entry name" value="METHYLTHIORIBOSE-1-PHOSPHATE ISOMERASE"/>
    <property type="match status" value="1"/>
</dbReference>
<evidence type="ECO:0000313" key="6">
    <source>
        <dbReference type="Proteomes" id="UP001177003"/>
    </source>
</evidence>
<dbReference type="GO" id="GO:0008184">
    <property type="term" value="F:glycogen phosphorylase activity"/>
    <property type="evidence" value="ECO:0007669"/>
    <property type="project" value="InterPro"/>
</dbReference>
<keyword evidence="6" id="KW-1185">Reference proteome</keyword>
<dbReference type="GO" id="GO:0046523">
    <property type="term" value="F:S-methyl-5-thioribose-1-phosphate isomerase activity"/>
    <property type="evidence" value="ECO:0007669"/>
    <property type="project" value="TreeGrafter"/>
</dbReference>
<evidence type="ECO:0000256" key="3">
    <source>
        <dbReference type="ARBA" id="ARBA00023235"/>
    </source>
</evidence>
<organism evidence="5 6">
    <name type="scientific">Lactuca saligna</name>
    <name type="common">Willowleaf lettuce</name>
    <dbReference type="NCBI Taxonomy" id="75948"/>
    <lineage>
        <taxon>Eukaryota</taxon>
        <taxon>Viridiplantae</taxon>
        <taxon>Streptophyta</taxon>
        <taxon>Embryophyta</taxon>
        <taxon>Tracheophyta</taxon>
        <taxon>Spermatophyta</taxon>
        <taxon>Magnoliopsida</taxon>
        <taxon>eudicotyledons</taxon>
        <taxon>Gunneridae</taxon>
        <taxon>Pentapetalae</taxon>
        <taxon>asterids</taxon>
        <taxon>campanulids</taxon>
        <taxon>Asterales</taxon>
        <taxon>Asteraceae</taxon>
        <taxon>Cichorioideae</taxon>
        <taxon>Cichorieae</taxon>
        <taxon>Lactucinae</taxon>
        <taxon>Lactuca</taxon>
    </lineage>
</organism>
<keyword evidence="3" id="KW-0413">Isomerase</keyword>
<dbReference type="NCBIfam" id="TIGR00524">
    <property type="entry name" value="eIF-2B_rel"/>
    <property type="match status" value="1"/>
</dbReference>
<dbReference type="Gene3D" id="3.40.50.2000">
    <property type="entry name" value="Glycogen Phosphorylase B"/>
    <property type="match status" value="1"/>
</dbReference>
<dbReference type="InterPro" id="IPR000649">
    <property type="entry name" value="IF-2B-related"/>
</dbReference>
<sequence length="630" mass="69679">MENFRCITSDLHYWKKFRAKTLSPPPPYTLLLFDYRISCQLRSLHKRNPDSIIVYFFPMPILWLSPKYIPSLTASSSSSIKLRAADVVERQSSTACVIKLRVAGVVERESTTARSPPLKASRSSSSPIQNRVLRSLEKHSWSMKSKCEIMFLVASNFHQWHLKPIHLCKPSVITVAHFNYLISRPTAVNLSDAATKLTEIVELCCNCYGLATAGFGTTLRVICALHADGVLERAYCTETRPFNQGSRLTTYELVHDKIPATLIADFAAAALMKTRSIHVVIVGVDHVTANGGTANKIGTYSLASSAKHHGVQFYVAAPLASVDLSLSSGNEIVIEERSPKELLNTHGGMGEQVAASVICVWNPAFDVTPANLISGIITEKIKEIKVWKQNHLPFGLNLGELEEGLKFYDAMDGFPPKRITIALLVYTAPLIPGSEVSQHISTAGMEANGISNMKLALNGCLIIGTLDGANVEIRKEEAEAAVGRSRRLRLSRRPETGGGGVVGRRLRSGGGIFRLVELLEVPSEARLADDDDVAIGEMEMKDRLVWEEEAKYVRRRRRIQFRTPYRCAYILQQYRSLLNGMVEIANYPLVRIYRGISYASRNSIFTKCIGISDDDDGTTHPIPATSAFLS</sequence>
<evidence type="ECO:0000313" key="5">
    <source>
        <dbReference type="EMBL" id="CAI9290202.1"/>
    </source>
</evidence>
<evidence type="ECO:0000256" key="2">
    <source>
        <dbReference type="ARBA" id="ARBA00007251"/>
    </source>
</evidence>
<dbReference type="Proteomes" id="UP001177003">
    <property type="component" value="Chromosome 6"/>
</dbReference>
<protein>
    <recommendedName>
        <fullName evidence="7">Alpha-1,4 glucan phosphorylase</fullName>
    </recommendedName>
</protein>
<comment type="similarity">
    <text evidence="2 4">Belongs to the eIF-2B alpha/beta/delta subunits family.</text>
</comment>
<evidence type="ECO:0008006" key="7">
    <source>
        <dbReference type="Google" id="ProtNLM"/>
    </source>
</evidence>
<dbReference type="AlphaFoldDB" id="A0AA36EC90"/>
<accession>A0AA36EC90</accession>
<dbReference type="PANTHER" id="PTHR43475">
    <property type="entry name" value="METHYLTHIORIBOSE-1-PHOSPHATE ISOMERASE"/>
    <property type="match status" value="1"/>
</dbReference>
<dbReference type="SUPFAM" id="SSF53756">
    <property type="entry name" value="UDP-Glycosyltransferase/glycogen phosphorylase"/>
    <property type="match status" value="1"/>
</dbReference>
<evidence type="ECO:0000256" key="1">
    <source>
        <dbReference type="ARBA" id="ARBA00006047"/>
    </source>
</evidence>
<comment type="similarity">
    <text evidence="1">Belongs to the glycogen phosphorylase family.</text>
</comment>
<gene>
    <name evidence="5" type="ORF">LSALG_LOCUS29410</name>
</gene>
<dbReference type="InterPro" id="IPR000811">
    <property type="entry name" value="Glyco_trans_35"/>
</dbReference>
<name>A0AA36EC90_LACSI</name>
<dbReference type="InterPro" id="IPR037171">
    <property type="entry name" value="NagB/RpiA_transferase-like"/>
</dbReference>
<dbReference type="Pfam" id="PF01008">
    <property type="entry name" value="IF-2B"/>
    <property type="match status" value="1"/>
</dbReference>
<reference evidence="5" key="1">
    <citation type="submission" date="2023-04" db="EMBL/GenBank/DDBJ databases">
        <authorList>
            <person name="Vijverberg K."/>
            <person name="Xiong W."/>
            <person name="Schranz E."/>
        </authorList>
    </citation>
    <scope>NUCLEOTIDE SEQUENCE</scope>
</reference>
<dbReference type="EMBL" id="OX465082">
    <property type="protein sequence ID" value="CAI9290202.1"/>
    <property type="molecule type" value="Genomic_DNA"/>
</dbReference>
<dbReference type="Gene3D" id="3.40.50.10470">
    <property type="entry name" value="Translation initiation factor eif-2b, domain 2"/>
    <property type="match status" value="1"/>
</dbReference>
<dbReference type="SUPFAM" id="SSF100950">
    <property type="entry name" value="NagB/RpiA/CoA transferase-like"/>
    <property type="match status" value="1"/>
</dbReference>
<dbReference type="FunFam" id="3.40.50.10470:FF:000006">
    <property type="entry name" value="Methylthioribose-1-phosphate isomerase"/>
    <property type="match status" value="1"/>
</dbReference>
<dbReference type="GO" id="GO:0019509">
    <property type="term" value="P:L-methionine salvage from methylthioadenosine"/>
    <property type="evidence" value="ECO:0007669"/>
    <property type="project" value="TreeGrafter"/>
</dbReference>
<dbReference type="InterPro" id="IPR011559">
    <property type="entry name" value="Initiation_fac_2B_a/b/d"/>
</dbReference>
<evidence type="ECO:0000256" key="4">
    <source>
        <dbReference type="RuleBase" id="RU003814"/>
    </source>
</evidence>